<comment type="caution">
    <text evidence="2">The sequence shown here is derived from an EMBL/GenBank/DDBJ whole genome shotgun (WGS) entry which is preliminary data.</text>
</comment>
<dbReference type="Proteomes" id="UP000271339">
    <property type="component" value="Unassembled WGS sequence"/>
</dbReference>
<gene>
    <name evidence="2" type="ORF">BXY75_2432</name>
</gene>
<dbReference type="RefSeq" id="WP_121907997.1">
    <property type="nucleotide sequence ID" value="NZ_REFC01000014.1"/>
</dbReference>
<dbReference type="AlphaFoldDB" id="A0A3L9YET7"/>
<evidence type="ECO:0000313" key="3">
    <source>
        <dbReference type="Proteomes" id="UP000271339"/>
    </source>
</evidence>
<protein>
    <submittedName>
        <fullName evidence="2">GLPGLI family protein</fullName>
    </submittedName>
</protein>
<name>A0A3L9YET7_9FLAO</name>
<dbReference type="NCBIfam" id="TIGR01200">
    <property type="entry name" value="GLPGLI"/>
    <property type="match status" value="1"/>
</dbReference>
<dbReference type="InterPro" id="IPR005901">
    <property type="entry name" value="GLPGLI"/>
</dbReference>
<evidence type="ECO:0000313" key="2">
    <source>
        <dbReference type="EMBL" id="RMA57629.1"/>
    </source>
</evidence>
<evidence type="ECO:0000256" key="1">
    <source>
        <dbReference type="SAM" id="SignalP"/>
    </source>
</evidence>
<dbReference type="Pfam" id="PF09697">
    <property type="entry name" value="Porph_ging"/>
    <property type="match status" value="1"/>
</dbReference>
<dbReference type="OrthoDB" id="1068986at2"/>
<reference evidence="2 3" key="1">
    <citation type="submission" date="2018-10" db="EMBL/GenBank/DDBJ databases">
        <title>Genomic Encyclopedia of Archaeal and Bacterial Type Strains, Phase II (KMG-II): from individual species to whole genera.</title>
        <authorList>
            <person name="Goeker M."/>
        </authorList>
    </citation>
    <scope>NUCLEOTIDE SEQUENCE [LARGE SCALE GENOMIC DNA]</scope>
    <source>
        <strain evidence="2 3">DSM 23424</strain>
    </source>
</reference>
<proteinExistence type="predicted"/>
<accession>A0A3L9YET7</accession>
<sequence length="290" mass="33437">MKSAIIFSVFFLFHFVNLFAQNFEGTAYYKTDHIVKLDLDSTSTSTNVFDQEIAKAIGNISAERQNQIEELMAQELQKEYILKFNMNESIYKEVAKLNKPKAATGGMNFNFDSSSEVLYHNIKEERFVKESEILDKPFLIIDKLTSRNWALEEKSKMIGEYPCFKAIFSEEINLETFNWESTDTEVITKTHTITVWYTPLIPVKHGPDDYFGLPGLVLEVEDGEKSIVCTKIVLNPEVGVKIEVPTKGKIVSEVEFKEIWRKKDEEMMELYLNKNQIKNKRNSTNIKIGG</sequence>
<feature type="chain" id="PRO_5018147763" evidence="1">
    <location>
        <begin position="21"/>
        <end position="290"/>
    </location>
</feature>
<keyword evidence="1" id="KW-0732">Signal</keyword>
<dbReference type="EMBL" id="REFC01000014">
    <property type="protein sequence ID" value="RMA57629.1"/>
    <property type="molecule type" value="Genomic_DNA"/>
</dbReference>
<organism evidence="2 3">
    <name type="scientific">Ulvibacter antarcticus</name>
    <dbReference type="NCBI Taxonomy" id="442714"/>
    <lineage>
        <taxon>Bacteria</taxon>
        <taxon>Pseudomonadati</taxon>
        <taxon>Bacteroidota</taxon>
        <taxon>Flavobacteriia</taxon>
        <taxon>Flavobacteriales</taxon>
        <taxon>Flavobacteriaceae</taxon>
        <taxon>Ulvibacter</taxon>
    </lineage>
</organism>
<feature type="signal peptide" evidence="1">
    <location>
        <begin position="1"/>
        <end position="20"/>
    </location>
</feature>
<keyword evidence="3" id="KW-1185">Reference proteome</keyword>